<proteinExistence type="predicted"/>
<evidence type="ECO:0000313" key="2">
    <source>
        <dbReference type="EMBL" id="MXU93565.1"/>
    </source>
</evidence>
<feature type="chain" id="PRO_5025598935" evidence="1">
    <location>
        <begin position="17"/>
        <end position="148"/>
    </location>
</feature>
<organism evidence="2">
    <name type="scientific">Ixodes ricinus</name>
    <name type="common">Common tick</name>
    <name type="synonym">Acarus ricinus</name>
    <dbReference type="NCBI Taxonomy" id="34613"/>
    <lineage>
        <taxon>Eukaryota</taxon>
        <taxon>Metazoa</taxon>
        <taxon>Ecdysozoa</taxon>
        <taxon>Arthropoda</taxon>
        <taxon>Chelicerata</taxon>
        <taxon>Arachnida</taxon>
        <taxon>Acari</taxon>
        <taxon>Parasitiformes</taxon>
        <taxon>Ixodida</taxon>
        <taxon>Ixodoidea</taxon>
        <taxon>Ixodidae</taxon>
        <taxon>Ixodinae</taxon>
        <taxon>Ixodes</taxon>
    </lineage>
</organism>
<sequence length="148" mass="15596">MASLSSLAIRTLLCSGSTMSTMSGSSSFTLAMTPVRCLSKPYFRVLPCSRDASSSAVHGVCSTCQSNSSSGASPAVKPASSFPTTSIRGVEVDGFGFGARSFVKRSRPVKTSPGYCLGMLMTKVPLSVSYFADSFPFSITFPGRFNLR</sequence>
<dbReference type="AlphaFoldDB" id="A0A6B0UV71"/>
<accession>A0A6B0UV71</accession>
<dbReference type="EMBL" id="GIFC01011482">
    <property type="protein sequence ID" value="MXU93565.1"/>
    <property type="molecule type" value="Transcribed_RNA"/>
</dbReference>
<evidence type="ECO:0000256" key="1">
    <source>
        <dbReference type="SAM" id="SignalP"/>
    </source>
</evidence>
<name>A0A6B0UV71_IXORI</name>
<keyword evidence="1" id="KW-0732">Signal</keyword>
<feature type="signal peptide" evidence="1">
    <location>
        <begin position="1"/>
        <end position="16"/>
    </location>
</feature>
<reference evidence="2" key="1">
    <citation type="submission" date="2019-12" db="EMBL/GenBank/DDBJ databases">
        <title>An insight into the sialome of adult female Ixodes ricinus ticks feeding for 6 days.</title>
        <authorList>
            <person name="Perner J."/>
            <person name="Ribeiro J.M.C."/>
        </authorList>
    </citation>
    <scope>NUCLEOTIDE SEQUENCE</scope>
    <source>
        <strain evidence="2">Semi-engorged</strain>
        <tissue evidence="2">Salivary glands</tissue>
    </source>
</reference>
<protein>
    <submittedName>
        <fullName evidence="2">Putative secreted protein</fullName>
    </submittedName>
</protein>